<name>A0A926DRL4_9FIRM</name>
<accession>A0A926DRL4</accession>
<dbReference type="Pfam" id="PF00550">
    <property type="entry name" value="PP-binding"/>
    <property type="match status" value="1"/>
</dbReference>
<keyword evidence="3" id="KW-1185">Reference proteome</keyword>
<proteinExistence type="predicted"/>
<dbReference type="EMBL" id="JACRSQ010000004">
    <property type="protein sequence ID" value="MBC8542756.1"/>
    <property type="molecule type" value="Genomic_DNA"/>
</dbReference>
<evidence type="ECO:0000259" key="1">
    <source>
        <dbReference type="PROSITE" id="PS50075"/>
    </source>
</evidence>
<sequence length="84" mass="9575">MEINKIEEKVKQIITSRMKDQAKIDALQYDTPLLSLGIDSILALSILVEIEEAYDIEIDDSDLNMDKIKDISSFADLVRGYLKK</sequence>
<dbReference type="SUPFAM" id="SSF47336">
    <property type="entry name" value="ACP-like"/>
    <property type="match status" value="1"/>
</dbReference>
<organism evidence="2 3">
    <name type="scientific">Bianquea renquensis</name>
    <dbReference type="NCBI Taxonomy" id="2763661"/>
    <lineage>
        <taxon>Bacteria</taxon>
        <taxon>Bacillati</taxon>
        <taxon>Bacillota</taxon>
        <taxon>Clostridia</taxon>
        <taxon>Eubacteriales</taxon>
        <taxon>Bianqueaceae</taxon>
        <taxon>Bianquea</taxon>
    </lineage>
</organism>
<dbReference type="PROSITE" id="PS50075">
    <property type="entry name" value="CARRIER"/>
    <property type="match status" value="1"/>
</dbReference>
<evidence type="ECO:0000313" key="3">
    <source>
        <dbReference type="Proteomes" id="UP000657006"/>
    </source>
</evidence>
<gene>
    <name evidence="2" type="ORF">H8730_04240</name>
</gene>
<dbReference type="InterPro" id="IPR009081">
    <property type="entry name" value="PP-bd_ACP"/>
</dbReference>
<protein>
    <submittedName>
        <fullName evidence="2">Acyl carrier protein</fullName>
    </submittedName>
</protein>
<feature type="domain" description="Carrier" evidence="1">
    <location>
        <begin position="1"/>
        <end position="82"/>
    </location>
</feature>
<dbReference type="Proteomes" id="UP000657006">
    <property type="component" value="Unassembled WGS sequence"/>
</dbReference>
<dbReference type="RefSeq" id="WP_177719279.1">
    <property type="nucleotide sequence ID" value="NZ_JACRSQ010000004.1"/>
</dbReference>
<dbReference type="Gene3D" id="1.10.1200.10">
    <property type="entry name" value="ACP-like"/>
    <property type="match status" value="1"/>
</dbReference>
<dbReference type="InterPro" id="IPR036736">
    <property type="entry name" value="ACP-like_sf"/>
</dbReference>
<comment type="caution">
    <text evidence="2">The sequence shown here is derived from an EMBL/GenBank/DDBJ whole genome shotgun (WGS) entry which is preliminary data.</text>
</comment>
<evidence type="ECO:0000313" key="2">
    <source>
        <dbReference type="EMBL" id="MBC8542756.1"/>
    </source>
</evidence>
<reference evidence="2" key="1">
    <citation type="submission" date="2020-08" db="EMBL/GenBank/DDBJ databases">
        <title>Genome public.</title>
        <authorList>
            <person name="Liu C."/>
            <person name="Sun Q."/>
        </authorList>
    </citation>
    <scope>NUCLEOTIDE SEQUENCE</scope>
    <source>
        <strain evidence="2">NSJ-32</strain>
    </source>
</reference>
<dbReference type="AlphaFoldDB" id="A0A926DRL4"/>